<reference evidence="1" key="1">
    <citation type="submission" date="2022-08" db="EMBL/GenBank/DDBJ databases">
        <title>Genome Sequence of Lecanicillium fungicola.</title>
        <authorList>
            <person name="Buettner E."/>
        </authorList>
    </citation>
    <scope>NUCLEOTIDE SEQUENCE</scope>
    <source>
        <strain evidence="1">Babe33</strain>
    </source>
</reference>
<gene>
    <name evidence="1" type="ORF">NQ176_g3340</name>
</gene>
<protein>
    <submittedName>
        <fullName evidence="1">Uncharacterized protein</fullName>
    </submittedName>
</protein>
<accession>A0ACC1NLA5</accession>
<name>A0ACC1NLA5_9HYPO</name>
<evidence type="ECO:0000313" key="1">
    <source>
        <dbReference type="EMBL" id="KAJ2979301.1"/>
    </source>
</evidence>
<organism evidence="1 2">
    <name type="scientific">Zarea fungicola</name>
    <dbReference type="NCBI Taxonomy" id="93591"/>
    <lineage>
        <taxon>Eukaryota</taxon>
        <taxon>Fungi</taxon>
        <taxon>Dikarya</taxon>
        <taxon>Ascomycota</taxon>
        <taxon>Pezizomycotina</taxon>
        <taxon>Sordariomycetes</taxon>
        <taxon>Hypocreomycetidae</taxon>
        <taxon>Hypocreales</taxon>
        <taxon>Cordycipitaceae</taxon>
        <taxon>Zarea</taxon>
    </lineage>
</organism>
<proteinExistence type="predicted"/>
<comment type="caution">
    <text evidence="1">The sequence shown here is derived from an EMBL/GenBank/DDBJ whole genome shotgun (WGS) entry which is preliminary data.</text>
</comment>
<keyword evidence="2" id="KW-1185">Reference proteome</keyword>
<dbReference type="EMBL" id="JANJQO010000296">
    <property type="protein sequence ID" value="KAJ2979301.1"/>
    <property type="molecule type" value="Genomic_DNA"/>
</dbReference>
<dbReference type="Proteomes" id="UP001143910">
    <property type="component" value="Unassembled WGS sequence"/>
</dbReference>
<sequence length="281" mass="29905">MFTSKLIAFLLAISVIYGAVVEPISSNTAGGALEVRSLPTRPLGDLILISDVGLQADGDNVAAFATLSGTAVALTGAVCTAIASTGPLGVAGCILQGLVVTIGVFFSFFALIGKRDLDFDHMLDYPAAPGCHAACQLDTYALEGDWRVVGNASVSGVHHDLYYRRNGTLSSVRSVQRGITTDIERRAEWGKGGMVVDYHWDNNKVSDYDAFGSTHSQIKRDATFFEQEMVQSNSALGCAGWQHHADLVANGLIAIGWNNRAFQFAEGEENALVNMCGARLA</sequence>
<evidence type="ECO:0000313" key="2">
    <source>
        <dbReference type="Proteomes" id="UP001143910"/>
    </source>
</evidence>